<gene>
    <name evidence="1" type="ORF">EJ065_3308</name>
</gene>
<dbReference type="RefSeq" id="WP_128796741.1">
    <property type="nucleotide sequence ID" value="NZ_CP034669.1"/>
</dbReference>
<evidence type="ECO:0000313" key="1">
    <source>
        <dbReference type="EMBL" id="QAT84871.1"/>
    </source>
</evidence>
<evidence type="ECO:0008006" key="3">
    <source>
        <dbReference type="Google" id="ProtNLM"/>
    </source>
</evidence>
<reference evidence="1 2" key="1">
    <citation type="submission" date="2018-12" db="EMBL/GenBank/DDBJ databases">
        <title>Complete Genome Sequence of the Corallopyronin A producing Myxobacterium Corallococcus coralloides B035.</title>
        <authorList>
            <person name="Bouhired S.M."/>
            <person name="Rupp O."/>
            <person name="Blom J."/>
            <person name="Schaeberle T.F."/>
            <person name="Kehraus S."/>
            <person name="Schiefer A."/>
            <person name="Pfarr K."/>
            <person name="Goesmann A."/>
            <person name="Hoerauf A."/>
            <person name="Koenig G.M."/>
        </authorList>
    </citation>
    <scope>NUCLEOTIDE SEQUENCE [LARGE SCALE GENOMIC DNA]</scope>
    <source>
        <strain evidence="1 2">B035</strain>
    </source>
</reference>
<proteinExistence type="predicted"/>
<evidence type="ECO:0000313" key="2">
    <source>
        <dbReference type="Proteomes" id="UP000288758"/>
    </source>
</evidence>
<dbReference type="PROSITE" id="PS51257">
    <property type="entry name" value="PROKAR_LIPOPROTEIN"/>
    <property type="match status" value="1"/>
</dbReference>
<accession>A0A410RST0</accession>
<sequence>MKGMKAALLFLSLGAGMGCTSTYDPYYYDDVYYDPYYGAYDAAWTYAWVDPVYGYWYYAIGNVQAMVTVDPATAAAQLAANASTAFTPSGCATATATGATVNYTFNDCTAEVSLTQISGNVEVVLSDNQGQLAATANSNELTINGEPYNLSLQISGAPPEGDQRKVNVTSNSFSPNRYDSRSSQSTVTWTAGSGCITVDSTSQGTKGSLSSTTTVSGYQRCGQQCPTAGMVQVETSEGTFNATFDGTNTVEVIAPNDDVKEYDIDC</sequence>
<dbReference type="EMBL" id="CP034669">
    <property type="protein sequence ID" value="QAT84871.1"/>
    <property type="molecule type" value="Genomic_DNA"/>
</dbReference>
<organism evidence="1 2">
    <name type="scientific">Corallococcus coralloides</name>
    <name type="common">Myxococcus coralloides</name>
    <dbReference type="NCBI Taxonomy" id="184914"/>
    <lineage>
        <taxon>Bacteria</taxon>
        <taxon>Pseudomonadati</taxon>
        <taxon>Myxococcota</taxon>
        <taxon>Myxococcia</taxon>
        <taxon>Myxococcales</taxon>
        <taxon>Cystobacterineae</taxon>
        <taxon>Myxococcaceae</taxon>
        <taxon>Corallococcus</taxon>
    </lineage>
</organism>
<dbReference type="AlphaFoldDB" id="A0A410RST0"/>
<name>A0A410RST0_CORCK</name>
<protein>
    <recommendedName>
        <fullName evidence="3">Lipoprotein</fullName>
    </recommendedName>
</protein>
<dbReference type="Proteomes" id="UP000288758">
    <property type="component" value="Chromosome"/>
</dbReference>